<dbReference type="InterPro" id="IPR011611">
    <property type="entry name" value="PfkB_dom"/>
</dbReference>
<feature type="domain" description="Carbohydrate kinase PfkB" evidence="6">
    <location>
        <begin position="1"/>
        <end position="298"/>
    </location>
</feature>
<dbReference type="SUPFAM" id="SSF53613">
    <property type="entry name" value="Ribokinase-like"/>
    <property type="match status" value="1"/>
</dbReference>
<comment type="caution">
    <text evidence="7">The sequence shown here is derived from an EMBL/GenBank/DDBJ whole genome shotgun (WGS) entry which is preliminary data.</text>
</comment>
<evidence type="ECO:0000256" key="4">
    <source>
        <dbReference type="ARBA" id="ARBA00022777"/>
    </source>
</evidence>
<dbReference type="RefSeq" id="WP_149320533.1">
    <property type="nucleotide sequence ID" value="NZ_JARWAH010000001.1"/>
</dbReference>
<evidence type="ECO:0000313" key="7">
    <source>
        <dbReference type="EMBL" id="TZG41339.1"/>
    </source>
</evidence>
<reference evidence="7 8" key="1">
    <citation type="submission" date="2019-08" db="EMBL/GenBank/DDBJ databases">
        <title>Draft Genome Sequence of Halomonas eurihalina Isolated from Preserved Hide-surface.</title>
        <authorList>
            <person name="Hussain S.A."/>
            <person name="Xu A."/>
            <person name="Sarker M."/>
            <person name="Sommers C."/>
        </authorList>
    </citation>
    <scope>NUCLEOTIDE SEQUENCE [LARGE SCALE GENOMIC DNA]</scope>
    <source>
        <strain evidence="7 8">MS1</strain>
    </source>
</reference>
<name>A0A5D9DCQ0_HALER</name>
<evidence type="ECO:0000259" key="6">
    <source>
        <dbReference type="Pfam" id="PF00294"/>
    </source>
</evidence>
<evidence type="ECO:0000256" key="5">
    <source>
        <dbReference type="ARBA" id="ARBA00022840"/>
    </source>
</evidence>
<keyword evidence="5" id="KW-0067">ATP-binding</keyword>
<organism evidence="7 8">
    <name type="scientific">Halomonas eurihalina</name>
    <dbReference type="NCBI Taxonomy" id="42566"/>
    <lineage>
        <taxon>Bacteria</taxon>
        <taxon>Pseudomonadati</taxon>
        <taxon>Pseudomonadota</taxon>
        <taxon>Gammaproteobacteria</taxon>
        <taxon>Oceanospirillales</taxon>
        <taxon>Halomonadaceae</taxon>
        <taxon>Halomonas</taxon>
    </lineage>
</organism>
<gene>
    <name evidence="7" type="ORF">FZZ93_01370</name>
</gene>
<dbReference type="InterPro" id="IPR029056">
    <property type="entry name" value="Ribokinase-like"/>
</dbReference>
<dbReference type="AlphaFoldDB" id="A0A5D9DCQ0"/>
<dbReference type="GO" id="GO:0016301">
    <property type="term" value="F:kinase activity"/>
    <property type="evidence" value="ECO:0007669"/>
    <property type="project" value="UniProtKB-KW"/>
</dbReference>
<dbReference type="Proteomes" id="UP000324260">
    <property type="component" value="Unassembled WGS sequence"/>
</dbReference>
<accession>A0A5D9DCQ0</accession>
<dbReference type="Pfam" id="PF00294">
    <property type="entry name" value="PfkB"/>
    <property type="match status" value="1"/>
</dbReference>
<dbReference type="InterPro" id="IPR050306">
    <property type="entry name" value="PfkB_Carbo_kinase"/>
</dbReference>
<proteinExistence type="inferred from homology"/>
<evidence type="ECO:0000256" key="2">
    <source>
        <dbReference type="ARBA" id="ARBA00022679"/>
    </source>
</evidence>
<dbReference type="OrthoDB" id="9795789at2"/>
<comment type="similarity">
    <text evidence="1">Belongs to the carbohydrate kinase PfkB family.</text>
</comment>
<keyword evidence="3" id="KW-0547">Nucleotide-binding</keyword>
<dbReference type="PANTHER" id="PTHR43085:SF1">
    <property type="entry name" value="PSEUDOURIDINE KINASE-RELATED"/>
    <property type="match status" value="1"/>
</dbReference>
<dbReference type="GO" id="GO:0005524">
    <property type="term" value="F:ATP binding"/>
    <property type="evidence" value="ECO:0007669"/>
    <property type="project" value="UniProtKB-KW"/>
</dbReference>
<keyword evidence="8" id="KW-1185">Reference proteome</keyword>
<dbReference type="PANTHER" id="PTHR43085">
    <property type="entry name" value="HEXOKINASE FAMILY MEMBER"/>
    <property type="match status" value="1"/>
</dbReference>
<dbReference type="CDD" id="cd01166">
    <property type="entry name" value="KdgK"/>
    <property type="match status" value="1"/>
</dbReference>
<dbReference type="EMBL" id="VTPU01000001">
    <property type="protein sequence ID" value="TZG41339.1"/>
    <property type="molecule type" value="Genomic_DNA"/>
</dbReference>
<sequence length="317" mass="34344">MSKIMTIGEVLVEFIAAERGQPFNAPGQFLGPYPSGAPAIFIDQVGRLGKSCGMFGSVGDDGFGELNRERLKRDGVDIEHIRVLNNATTGSAFVTYHQDSSRDFIYNITNAACSQITPNQITRDSLSDCQILHVMGTSLFSFRVIEATQKAIRGVKANGGLVSFDPNIRKEMLGLPEMRDALNYILELTDILLPSEGELVTLLGTATEQQALDEVFRLGVNEVIVKLGSKGGRYHDRSGRHIDAPGFTVEECDPTGAGDCFGATYIALFGDDLSIEERLRYANAAGARAVTCMGPMEGASSMAELDEFIEQHAADIH</sequence>
<dbReference type="Gene3D" id="3.40.1190.20">
    <property type="match status" value="1"/>
</dbReference>
<evidence type="ECO:0000313" key="8">
    <source>
        <dbReference type="Proteomes" id="UP000324260"/>
    </source>
</evidence>
<keyword evidence="4 7" id="KW-0418">Kinase</keyword>
<evidence type="ECO:0000256" key="1">
    <source>
        <dbReference type="ARBA" id="ARBA00010688"/>
    </source>
</evidence>
<evidence type="ECO:0000256" key="3">
    <source>
        <dbReference type="ARBA" id="ARBA00022741"/>
    </source>
</evidence>
<keyword evidence="2" id="KW-0808">Transferase</keyword>
<protein>
    <submittedName>
        <fullName evidence="7">Sugar kinase</fullName>
    </submittedName>
</protein>